<proteinExistence type="predicted"/>
<accession>A0ABU5C8R4</accession>
<keyword evidence="2" id="KW-1185">Reference proteome</keyword>
<dbReference type="EMBL" id="JAWDIP010000003">
    <property type="protein sequence ID" value="MDY0395735.1"/>
    <property type="molecule type" value="Genomic_DNA"/>
</dbReference>
<organism evidence="1 2">
    <name type="scientific">Tigheibacillus halophilus</name>
    <dbReference type="NCBI Taxonomy" id="361280"/>
    <lineage>
        <taxon>Bacteria</taxon>
        <taxon>Bacillati</taxon>
        <taxon>Bacillota</taxon>
        <taxon>Bacilli</taxon>
        <taxon>Bacillales</taxon>
        <taxon>Bacillaceae</taxon>
        <taxon>Tigheibacillus</taxon>
    </lineage>
</organism>
<sequence>MVNKIQEGMLQQQAASLFCAYEKRLYIVQAPSIFAAGHYLFTSDNAVPGLCKSAHRKSKYIISPDYRPQEYYVCSNIFKYWFVQIKEMR</sequence>
<protein>
    <submittedName>
        <fullName evidence="1">Uncharacterized protein</fullName>
    </submittedName>
</protein>
<comment type="caution">
    <text evidence="1">The sequence shown here is derived from an EMBL/GenBank/DDBJ whole genome shotgun (WGS) entry which is preliminary data.</text>
</comment>
<reference evidence="1 2" key="1">
    <citation type="submission" date="2023-10" db="EMBL/GenBank/DDBJ databases">
        <title>Virgibacillus halophilus 5B73C genome.</title>
        <authorList>
            <person name="Miliotis G."/>
            <person name="Sengupta P."/>
            <person name="Hameed A."/>
            <person name="Chuvochina M."/>
            <person name="Mcdonagh F."/>
            <person name="Simpson A.C."/>
            <person name="Singh N.K."/>
            <person name="Rekha P.D."/>
            <person name="Raman K."/>
            <person name="Hugenholtz P."/>
            <person name="Venkateswaran K."/>
        </authorList>
    </citation>
    <scope>NUCLEOTIDE SEQUENCE [LARGE SCALE GENOMIC DNA]</scope>
    <source>
        <strain evidence="1 2">5B73C</strain>
    </source>
</reference>
<dbReference type="Proteomes" id="UP001281447">
    <property type="component" value="Unassembled WGS sequence"/>
</dbReference>
<evidence type="ECO:0000313" key="1">
    <source>
        <dbReference type="EMBL" id="MDY0395735.1"/>
    </source>
</evidence>
<name>A0ABU5C8R4_9BACI</name>
<evidence type="ECO:0000313" key="2">
    <source>
        <dbReference type="Proteomes" id="UP001281447"/>
    </source>
</evidence>
<gene>
    <name evidence="1" type="ORF">RWE15_16545</name>
</gene>